<dbReference type="Proteomes" id="UP000233748">
    <property type="component" value="Unassembled WGS sequence"/>
</dbReference>
<evidence type="ECO:0000313" key="1">
    <source>
        <dbReference type="EMBL" id="PKV13511.1"/>
    </source>
</evidence>
<accession>A0A2N3RM15</accession>
<dbReference type="AlphaFoldDB" id="A0A2N3RM15"/>
<evidence type="ECO:0000313" key="4">
    <source>
        <dbReference type="Proteomes" id="UP000233748"/>
    </source>
</evidence>
<organism evidence="1 3">
    <name type="scientific">Xanthomonas prunicola</name>
    <dbReference type="NCBI Taxonomy" id="2053930"/>
    <lineage>
        <taxon>Bacteria</taxon>
        <taxon>Pseudomonadati</taxon>
        <taxon>Pseudomonadota</taxon>
        <taxon>Gammaproteobacteria</taxon>
        <taxon>Lysobacterales</taxon>
        <taxon>Lysobacteraceae</taxon>
        <taxon>Xanthomonas</taxon>
    </lineage>
</organism>
<sequence length="125" mass="12886">MLGGFVHLRAASHGRVCGLRDCVPGGVVGLCGNVFGPLHAFGKRVLGRAVGLLHGALGPINSLGDRMHAVLVFLRNRVRRNPSGVIGIDDVVDGVGSASLEARIMDTLHHGLGCSVGASLNKTFG</sequence>
<evidence type="ECO:0000313" key="3">
    <source>
        <dbReference type="Proteomes" id="UP000233720"/>
    </source>
</evidence>
<comment type="caution">
    <text evidence="1">The sequence shown here is derived from an EMBL/GenBank/DDBJ whole genome shotgun (WGS) entry which is preliminary data.</text>
</comment>
<dbReference type="Proteomes" id="UP000233720">
    <property type="component" value="Unassembled WGS sequence"/>
</dbReference>
<protein>
    <submittedName>
        <fullName evidence="1">Uncharacterized protein</fullName>
    </submittedName>
</protein>
<keyword evidence="4" id="KW-1185">Reference proteome</keyword>
<dbReference type="EMBL" id="PHKV01000002">
    <property type="protein sequence ID" value="PKV13511.1"/>
    <property type="molecule type" value="Genomic_DNA"/>
</dbReference>
<evidence type="ECO:0000313" key="2">
    <source>
        <dbReference type="EMBL" id="PKV17786.1"/>
    </source>
</evidence>
<proteinExistence type="predicted"/>
<name>A0A2N3RM15_9XANT</name>
<reference evidence="3 4" key="1">
    <citation type="submission" date="2017-11" db="EMBL/GenBank/DDBJ databases">
        <title>Xanthomonas prunicola sp. nov., a novel pathogen that affects nectarine (Prunus persica var. nectarine) trees.</title>
        <authorList>
            <person name="Lopez M."/>
            <person name="Lopez-Soriano P."/>
            <person name="Garita-Cambronero J."/>
            <person name="Beltran C."/>
            <person name="Taghouti G."/>
            <person name="Portier P."/>
            <person name="Cubero J."/>
            <person name="Fischer-Le Saux M."/>
            <person name="Marco-Noales E."/>
        </authorList>
    </citation>
    <scope>NUCLEOTIDE SEQUENCE [LARGE SCALE GENOMIC DNA]</scope>
    <source>
        <strain evidence="1 3">CFBP8353</strain>
        <strain evidence="2 4">CFBP8354</strain>
    </source>
</reference>
<dbReference type="EMBL" id="PHKW01000002">
    <property type="protein sequence ID" value="PKV17786.1"/>
    <property type="molecule type" value="Genomic_DNA"/>
</dbReference>
<gene>
    <name evidence="1" type="ORF">XpruCFBP8353_06690</name>
    <name evidence="2" type="ORF">XpruCFBP8354_06690</name>
</gene>